<keyword evidence="2" id="KW-1185">Reference proteome</keyword>
<gene>
    <name evidence="3" type="primary">LOC116666359</name>
</gene>
<name>A0A8B8TQ74_CAMFR</name>
<dbReference type="RefSeq" id="XP_032344409.1">
    <property type="nucleotide sequence ID" value="XM_032488518.1"/>
</dbReference>
<dbReference type="Proteomes" id="UP000694856">
    <property type="component" value="Chromosome 1"/>
</dbReference>
<sequence>MNFFYFLFFCKFEAAPPRGLSWARPQGVAREPRTPERRGGSGVGEAPRPPRRPSFGPGRAHAPRFLLTARQAAAPRAGHLGAARAAVPGAIRARSGSRAASPSGAHARPPPQYQPLSASAQVK</sequence>
<feature type="compositionally biased region" description="Polar residues" evidence="1">
    <location>
        <begin position="114"/>
        <end position="123"/>
    </location>
</feature>
<dbReference type="GeneID" id="116666359"/>
<dbReference type="AlphaFoldDB" id="A0A8B8TQ74"/>
<evidence type="ECO:0000256" key="1">
    <source>
        <dbReference type="SAM" id="MobiDB-lite"/>
    </source>
</evidence>
<feature type="region of interest" description="Disordered" evidence="1">
    <location>
        <begin position="18"/>
        <end position="123"/>
    </location>
</feature>
<evidence type="ECO:0000313" key="2">
    <source>
        <dbReference type="Proteomes" id="UP000694856"/>
    </source>
</evidence>
<protein>
    <submittedName>
        <fullName evidence="3">Translation initiation factor IF-2-like</fullName>
    </submittedName>
</protein>
<dbReference type="KEGG" id="cfr:116666359"/>
<proteinExistence type="predicted"/>
<evidence type="ECO:0000313" key="3">
    <source>
        <dbReference type="RefSeq" id="XP_032344409.1"/>
    </source>
</evidence>
<accession>A0A8B8TQ74</accession>
<reference evidence="2" key="1">
    <citation type="submission" date="2025-05" db="UniProtKB">
        <authorList>
            <consortium name="RefSeq"/>
        </authorList>
    </citation>
    <scope>NUCLEOTIDE SEQUENCE [LARGE SCALE GENOMIC DNA]</scope>
</reference>
<feature type="compositionally biased region" description="Low complexity" evidence="1">
    <location>
        <begin position="72"/>
        <end position="107"/>
    </location>
</feature>
<organism evidence="2 3">
    <name type="scientific">Camelus ferus</name>
    <name type="common">Wild bactrian camel</name>
    <name type="synonym">Camelus bactrianus ferus</name>
    <dbReference type="NCBI Taxonomy" id="419612"/>
    <lineage>
        <taxon>Eukaryota</taxon>
        <taxon>Metazoa</taxon>
        <taxon>Chordata</taxon>
        <taxon>Craniata</taxon>
        <taxon>Vertebrata</taxon>
        <taxon>Euteleostomi</taxon>
        <taxon>Mammalia</taxon>
        <taxon>Eutheria</taxon>
        <taxon>Laurasiatheria</taxon>
        <taxon>Artiodactyla</taxon>
        <taxon>Tylopoda</taxon>
        <taxon>Camelidae</taxon>
        <taxon>Camelus</taxon>
    </lineage>
</organism>
<reference evidence="3" key="2">
    <citation type="submission" date="2025-08" db="UniProtKB">
        <authorList>
            <consortium name="RefSeq"/>
        </authorList>
    </citation>
    <scope>IDENTIFICATION</scope>
    <source>
        <tissue evidence="3">Ear skin</tissue>
    </source>
</reference>
<feature type="compositionally biased region" description="Basic and acidic residues" evidence="1">
    <location>
        <begin position="30"/>
        <end position="39"/>
    </location>
</feature>